<evidence type="ECO:0000313" key="2">
    <source>
        <dbReference type="Proteomes" id="UP000054217"/>
    </source>
</evidence>
<dbReference type="PANTHER" id="PTHR22930:SF221">
    <property type="entry name" value="NUCLEASE HARBI1"/>
    <property type="match status" value="1"/>
</dbReference>
<protein>
    <recommendedName>
        <fullName evidence="3">DDE Tnp4 domain-containing protein</fullName>
    </recommendedName>
</protein>
<dbReference type="HOGENOM" id="CLU_040082_6_1_1"/>
<sequence length="94" mass="11050">MCRAGATNRDMQERFQHSADTISKIFLRLLDMTISPWFYNKYVHLPPDDLVPPKIQADPKFYPFFKDCRGAIDGTHIDIFVPDDALTTRYRNRK</sequence>
<reference evidence="2" key="2">
    <citation type="submission" date="2015-01" db="EMBL/GenBank/DDBJ databases">
        <title>Evolutionary Origins and Diversification of the Mycorrhizal Mutualists.</title>
        <authorList>
            <consortium name="DOE Joint Genome Institute"/>
            <consortium name="Mycorrhizal Genomics Consortium"/>
            <person name="Kohler A."/>
            <person name="Kuo A."/>
            <person name="Nagy L.G."/>
            <person name="Floudas D."/>
            <person name="Copeland A."/>
            <person name="Barry K.W."/>
            <person name="Cichocki N."/>
            <person name="Veneault-Fourrey C."/>
            <person name="LaButti K."/>
            <person name="Lindquist E.A."/>
            <person name="Lipzen A."/>
            <person name="Lundell T."/>
            <person name="Morin E."/>
            <person name="Murat C."/>
            <person name="Riley R."/>
            <person name="Ohm R."/>
            <person name="Sun H."/>
            <person name="Tunlid A."/>
            <person name="Henrissat B."/>
            <person name="Grigoriev I.V."/>
            <person name="Hibbett D.S."/>
            <person name="Martin F."/>
        </authorList>
    </citation>
    <scope>NUCLEOTIDE SEQUENCE [LARGE SCALE GENOMIC DNA]</scope>
    <source>
        <strain evidence="2">Marx 270</strain>
    </source>
</reference>
<dbReference type="InParanoid" id="A0A0C3NA42"/>
<name>A0A0C3NA42_PISTI</name>
<dbReference type="InterPro" id="IPR045249">
    <property type="entry name" value="HARBI1-like"/>
</dbReference>
<dbReference type="STRING" id="870435.A0A0C3NA42"/>
<dbReference type="OrthoDB" id="1681765at2759"/>
<keyword evidence="2" id="KW-1185">Reference proteome</keyword>
<feature type="non-terminal residue" evidence="1">
    <location>
        <position position="94"/>
    </location>
</feature>
<reference evidence="1 2" key="1">
    <citation type="submission" date="2014-04" db="EMBL/GenBank/DDBJ databases">
        <authorList>
            <consortium name="DOE Joint Genome Institute"/>
            <person name="Kuo A."/>
            <person name="Kohler A."/>
            <person name="Costa M.D."/>
            <person name="Nagy L.G."/>
            <person name="Floudas D."/>
            <person name="Copeland A."/>
            <person name="Barry K.W."/>
            <person name="Cichocki N."/>
            <person name="Veneault-Fourrey C."/>
            <person name="LaButti K."/>
            <person name="Lindquist E.A."/>
            <person name="Lipzen A."/>
            <person name="Lundell T."/>
            <person name="Morin E."/>
            <person name="Murat C."/>
            <person name="Sun H."/>
            <person name="Tunlid A."/>
            <person name="Henrissat B."/>
            <person name="Grigoriev I.V."/>
            <person name="Hibbett D.S."/>
            <person name="Martin F."/>
            <person name="Nordberg H.P."/>
            <person name="Cantor M.N."/>
            <person name="Hua S.X."/>
        </authorList>
    </citation>
    <scope>NUCLEOTIDE SEQUENCE [LARGE SCALE GENOMIC DNA]</scope>
    <source>
        <strain evidence="1 2">Marx 270</strain>
    </source>
</reference>
<dbReference type="EMBL" id="KN832021">
    <property type="protein sequence ID" value="KIN97974.1"/>
    <property type="molecule type" value="Genomic_DNA"/>
</dbReference>
<evidence type="ECO:0008006" key="3">
    <source>
        <dbReference type="Google" id="ProtNLM"/>
    </source>
</evidence>
<accession>A0A0C3NA42</accession>
<dbReference type="PANTHER" id="PTHR22930">
    <property type="match status" value="1"/>
</dbReference>
<gene>
    <name evidence="1" type="ORF">M404DRAFT_107403</name>
</gene>
<evidence type="ECO:0000313" key="1">
    <source>
        <dbReference type="EMBL" id="KIN97974.1"/>
    </source>
</evidence>
<proteinExistence type="predicted"/>
<organism evidence="1 2">
    <name type="scientific">Pisolithus tinctorius Marx 270</name>
    <dbReference type="NCBI Taxonomy" id="870435"/>
    <lineage>
        <taxon>Eukaryota</taxon>
        <taxon>Fungi</taxon>
        <taxon>Dikarya</taxon>
        <taxon>Basidiomycota</taxon>
        <taxon>Agaricomycotina</taxon>
        <taxon>Agaricomycetes</taxon>
        <taxon>Agaricomycetidae</taxon>
        <taxon>Boletales</taxon>
        <taxon>Sclerodermatineae</taxon>
        <taxon>Pisolithaceae</taxon>
        <taxon>Pisolithus</taxon>
    </lineage>
</organism>
<dbReference type="AlphaFoldDB" id="A0A0C3NA42"/>
<dbReference type="Proteomes" id="UP000054217">
    <property type="component" value="Unassembled WGS sequence"/>
</dbReference>